<dbReference type="PANTHER" id="PTHR43859">
    <property type="entry name" value="ACYL-ACTIVATING ENZYME"/>
    <property type="match status" value="1"/>
</dbReference>
<protein>
    <recommendedName>
        <fullName evidence="3">4-coumarate--CoA ligase</fullName>
        <ecNumber evidence="3">6.2.1.12</ecNumber>
    </recommendedName>
</protein>
<dbReference type="SUPFAM" id="SSF56801">
    <property type="entry name" value="Acetyl-CoA synthetase-like"/>
    <property type="match status" value="1"/>
</dbReference>
<dbReference type="InterPro" id="IPR045851">
    <property type="entry name" value="AMP-bd_C_sf"/>
</dbReference>
<comment type="cofactor">
    <cofactor evidence="1">
        <name>Mg(2+)</name>
        <dbReference type="ChEBI" id="CHEBI:18420"/>
    </cofactor>
</comment>
<proteinExistence type="inferred from homology"/>
<evidence type="ECO:0000256" key="5">
    <source>
        <dbReference type="ARBA" id="ARBA00022832"/>
    </source>
</evidence>
<dbReference type="GO" id="GO:0006631">
    <property type="term" value="P:fatty acid metabolic process"/>
    <property type="evidence" value="ECO:0007669"/>
    <property type="project" value="UniProtKB-KW"/>
</dbReference>
<dbReference type="InterPro" id="IPR000873">
    <property type="entry name" value="AMP-dep_synth/lig_dom"/>
</dbReference>
<dbReference type="GO" id="GO:0106290">
    <property type="term" value="F:trans-cinnamate-CoA ligase activity"/>
    <property type="evidence" value="ECO:0007669"/>
    <property type="project" value="UniProtKB-ARBA"/>
</dbReference>
<dbReference type="OrthoDB" id="10253115at2759"/>
<evidence type="ECO:0000259" key="10">
    <source>
        <dbReference type="Pfam" id="PF00501"/>
    </source>
</evidence>
<dbReference type="InterPro" id="IPR020845">
    <property type="entry name" value="AMP-binding_CS"/>
</dbReference>
<name>A0A835KVX7_9POAL</name>
<evidence type="ECO:0000256" key="1">
    <source>
        <dbReference type="ARBA" id="ARBA00001946"/>
    </source>
</evidence>
<evidence type="ECO:0000256" key="3">
    <source>
        <dbReference type="ARBA" id="ARBA00012959"/>
    </source>
</evidence>
<comment type="caution">
    <text evidence="11">The sequence shown here is derived from an EMBL/GenBank/DDBJ whole genome shotgun (WGS) entry which is preliminary data.</text>
</comment>
<dbReference type="Proteomes" id="UP000636709">
    <property type="component" value="Unassembled WGS sequence"/>
</dbReference>
<comment type="catalytic activity">
    <reaction evidence="9">
        <text>(E)-4-coumarate + ATP + CoA = (E)-4-coumaroyl-CoA + AMP + diphosphate</text>
        <dbReference type="Rhea" id="RHEA:19641"/>
        <dbReference type="ChEBI" id="CHEBI:12876"/>
        <dbReference type="ChEBI" id="CHEBI:30616"/>
        <dbReference type="ChEBI" id="CHEBI:33019"/>
        <dbReference type="ChEBI" id="CHEBI:57287"/>
        <dbReference type="ChEBI" id="CHEBI:85008"/>
        <dbReference type="ChEBI" id="CHEBI:456215"/>
        <dbReference type="EC" id="6.2.1.12"/>
    </reaction>
    <physiologicalReaction direction="left-to-right" evidence="9">
        <dbReference type="Rhea" id="RHEA:19642"/>
    </physiologicalReaction>
</comment>
<dbReference type="InterPro" id="IPR042099">
    <property type="entry name" value="ANL_N_sf"/>
</dbReference>
<evidence type="ECO:0000256" key="7">
    <source>
        <dbReference type="ARBA" id="ARBA00034219"/>
    </source>
</evidence>
<organism evidence="11 12">
    <name type="scientific">Digitaria exilis</name>
    <dbReference type="NCBI Taxonomy" id="1010633"/>
    <lineage>
        <taxon>Eukaryota</taxon>
        <taxon>Viridiplantae</taxon>
        <taxon>Streptophyta</taxon>
        <taxon>Embryophyta</taxon>
        <taxon>Tracheophyta</taxon>
        <taxon>Spermatophyta</taxon>
        <taxon>Magnoliopsida</taxon>
        <taxon>Liliopsida</taxon>
        <taxon>Poales</taxon>
        <taxon>Poaceae</taxon>
        <taxon>PACMAD clade</taxon>
        <taxon>Panicoideae</taxon>
        <taxon>Panicodae</taxon>
        <taxon>Paniceae</taxon>
        <taxon>Anthephorinae</taxon>
        <taxon>Digitaria</taxon>
    </lineage>
</organism>
<dbReference type="GO" id="GO:0016207">
    <property type="term" value="F:4-coumarate-CoA ligase activity"/>
    <property type="evidence" value="ECO:0007669"/>
    <property type="project" value="UniProtKB-EC"/>
</dbReference>
<comment type="catalytic activity">
    <reaction evidence="7">
        <text>(E)-4-coumarate + ATP + H(+) = (E)-4-coumaroyl-AMP + diphosphate</text>
        <dbReference type="Rhea" id="RHEA:72419"/>
        <dbReference type="ChEBI" id="CHEBI:12876"/>
        <dbReference type="ChEBI" id="CHEBI:15378"/>
        <dbReference type="ChEBI" id="CHEBI:30616"/>
        <dbReference type="ChEBI" id="CHEBI:33019"/>
        <dbReference type="ChEBI" id="CHEBI:192348"/>
    </reaction>
    <physiologicalReaction direction="left-to-right" evidence="7">
        <dbReference type="Rhea" id="RHEA:72420"/>
    </physiologicalReaction>
</comment>
<sequence length="330" mass="36122">MYELHFAVPMAGAVFCTFNTQHDAAMHSGAKVFLAESNLLYVGRAALKRLAAALLVLLTISDDAENAPEQIEIRWPLDELDPISLNYTSGTTSRPKGVVGDYLSTIATVLTDDITAMPVYLWTVPMFHCNGGWNLPWGVAMEGGTNVIFDSIARHGVTHTGGDGPRARHEPRVLLTMEELGFVERARLMARHIAMQDVDVNNEDTMESVPYDGQTIGEVMFRGNTVTSGYYKDLNATTPWYLHTGYLQLKDRAKDIIVSGGDSISSIEVESVIFSHPEVLEAAVMARPDETNIGARHRAPRLLPLHPLITPLLLASDLPAGGQEERGSIL</sequence>
<evidence type="ECO:0000256" key="8">
    <source>
        <dbReference type="ARBA" id="ARBA00034223"/>
    </source>
</evidence>
<dbReference type="EMBL" id="JACEFO010000138">
    <property type="protein sequence ID" value="KAF8780492.1"/>
    <property type="molecule type" value="Genomic_DNA"/>
</dbReference>
<keyword evidence="6" id="KW-0443">Lipid metabolism</keyword>
<feature type="domain" description="AMP-dependent synthetase/ligase" evidence="10">
    <location>
        <begin position="1"/>
        <end position="152"/>
    </location>
</feature>
<keyword evidence="12" id="KW-1185">Reference proteome</keyword>
<dbReference type="PANTHER" id="PTHR43859:SF4">
    <property type="entry name" value="BUTANOATE--COA LIGASE AAE1-RELATED"/>
    <property type="match status" value="1"/>
</dbReference>
<evidence type="ECO:0000313" key="12">
    <source>
        <dbReference type="Proteomes" id="UP000636709"/>
    </source>
</evidence>
<dbReference type="Gene3D" id="3.30.300.30">
    <property type="match status" value="1"/>
</dbReference>
<evidence type="ECO:0000256" key="2">
    <source>
        <dbReference type="ARBA" id="ARBA00006432"/>
    </source>
</evidence>
<dbReference type="PROSITE" id="PS00455">
    <property type="entry name" value="AMP_BINDING"/>
    <property type="match status" value="1"/>
</dbReference>
<keyword evidence="4" id="KW-0436">Ligase</keyword>
<evidence type="ECO:0000256" key="4">
    <source>
        <dbReference type="ARBA" id="ARBA00022598"/>
    </source>
</evidence>
<dbReference type="GO" id="GO:0009698">
    <property type="term" value="P:phenylpropanoid metabolic process"/>
    <property type="evidence" value="ECO:0007669"/>
    <property type="project" value="UniProtKB-ARBA"/>
</dbReference>
<dbReference type="Gene3D" id="3.40.50.12780">
    <property type="entry name" value="N-terminal domain of ligase-like"/>
    <property type="match status" value="2"/>
</dbReference>
<evidence type="ECO:0000256" key="6">
    <source>
        <dbReference type="ARBA" id="ARBA00023098"/>
    </source>
</evidence>
<keyword evidence="5" id="KW-0276">Fatty acid metabolism</keyword>
<reference evidence="11" key="1">
    <citation type="submission" date="2020-07" db="EMBL/GenBank/DDBJ databases">
        <title>Genome sequence and genetic diversity analysis of an under-domesticated orphan crop, white fonio (Digitaria exilis).</title>
        <authorList>
            <person name="Bennetzen J.L."/>
            <person name="Chen S."/>
            <person name="Ma X."/>
            <person name="Wang X."/>
            <person name="Yssel A.E.J."/>
            <person name="Chaluvadi S.R."/>
            <person name="Johnson M."/>
            <person name="Gangashetty P."/>
            <person name="Hamidou F."/>
            <person name="Sanogo M.D."/>
            <person name="Zwaenepoel A."/>
            <person name="Wallace J."/>
            <person name="Van De Peer Y."/>
            <person name="Van Deynze A."/>
        </authorList>
    </citation>
    <scope>NUCLEOTIDE SEQUENCE</scope>
    <source>
        <tissue evidence="11">Leaves</tissue>
    </source>
</reference>
<evidence type="ECO:0000256" key="9">
    <source>
        <dbReference type="ARBA" id="ARBA00034252"/>
    </source>
</evidence>
<gene>
    <name evidence="11" type="ORF">HU200_001617</name>
</gene>
<evidence type="ECO:0000313" key="11">
    <source>
        <dbReference type="EMBL" id="KAF8780492.1"/>
    </source>
</evidence>
<dbReference type="EC" id="6.2.1.12" evidence="3"/>
<dbReference type="Pfam" id="PF00501">
    <property type="entry name" value="AMP-binding"/>
    <property type="match status" value="1"/>
</dbReference>
<accession>A0A835KVX7</accession>
<comment type="similarity">
    <text evidence="2">Belongs to the ATP-dependent AMP-binding enzyme family.</text>
</comment>
<comment type="catalytic activity">
    <reaction evidence="8">
        <text>(E)-4-coumaroyl-AMP + CoA = (E)-4-coumaroyl-CoA + AMP + H(+)</text>
        <dbReference type="Rhea" id="RHEA:72423"/>
        <dbReference type="ChEBI" id="CHEBI:15378"/>
        <dbReference type="ChEBI" id="CHEBI:57287"/>
        <dbReference type="ChEBI" id="CHEBI:85008"/>
        <dbReference type="ChEBI" id="CHEBI:192348"/>
        <dbReference type="ChEBI" id="CHEBI:456215"/>
    </reaction>
    <physiologicalReaction direction="left-to-right" evidence="8">
        <dbReference type="Rhea" id="RHEA:72424"/>
    </physiologicalReaction>
</comment>
<dbReference type="AlphaFoldDB" id="A0A835KVX7"/>